<evidence type="ECO:0000313" key="4">
    <source>
        <dbReference type="Proteomes" id="UP000239406"/>
    </source>
</evidence>
<accession>A0A2S5T2I3</accession>
<reference evidence="3 5" key="2">
    <citation type="submission" date="2019-03" db="EMBL/GenBank/DDBJ databases">
        <title>Genomic Encyclopedia of Type Strains, Phase IV (KMG-IV): sequencing the most valuable type-strain genomes for metagenomic binning, comparative biology and taxonomic classification.</title>
        <authorList>
            <person name="Goeker M."/>
        </authorList>
    </citation>
    <scope>NUCLEOTIDE SEQUENCE [LARGE SCALE GENOMIC DNA]</scope>
    <source>
        <strain evidence="3 5">DSM 15264</strain>
    </source>
</reference>
<organism evidence="2 4">
    <name type="scientific">Caldimonas thermodepolymerans</name>
    <dbReference type="NCBI Taxonomy" id="215580"/>
    <lineage>
        <taxon>Bacteria</taxon>
        <taxon>Pseudomonadati</taxon>
        <taxon>Pseudomonadota</taxon>
        <taxon>Betaproteobacteria</taxon>
        <taxon>Burkholderiales</taxon>
        <taxon>Sphaerotilaceae</taxon>
        <taxon>Caldimonas</taxon>
    </lineage>
</organism>
<feature type="signal peptide" evidence="1">
    <location>
        <begin position="1"/>
        <end position="27"/>
    </location>
</feature>
<evidence type="ECO:0000256" key="1">
    <source>
        <dbReference type="SAM" id="SignalP"/>
    </source>
</evidence>
<gene>
    <name evidence="2" type="ORF">C1702_12805</name>
    <name evidence="3" type="ORF">EV676_101268</name>
</gene>
<evidence type="ECO:0000313" key="3">
    <source>
        <dbReference type="EMBL" id="TCP09692.1"/>
    </source>
</evidence>
<dbReference type="InterPro" id="IPR015943">
    <property type="entry name" value="WD40/YVTN_repeat-like_dom_sf"/>
</dbReference>
<name>A0A2S5T2I3_9BURK</name>
<keyword evidence="1" id="KW-0732">Signal</keyword>
<comment type="caution">
    <text evidence="2">The sequence shown here is derived from an EMBL/GenBank/DDBJ whole genome shotgun (WGS) entry which is preliminary data.</text>
</comment>
<dbReference type="OrthoDB" id="3260213at2"/>
<proteinExistence type="predicted"/>
<protein>
    <recommendedName>
        <fullName evidence="6">WD40 repeat protein</fullName>
    </recommendedName>
</protein>
<evidence type="ECO:0008006" key="6">
    <source>
        <dbReference type="Google" id="ProtNLM"/>
    </source>
</evidence>
<dbReference type="EMBL" id="SLXF01000001">
    <property type="protein sequence ID" value="TCP09692.1"/>
    <property type="molecule type" value="Genomic_DNA"/>
</dbReference>
<dbReference type="PROSITE" id="PS51257">
    <property type="entry name" value="PROKAR_LIPOPROTEIN"/>
    <property type="match status" value="1"/>
</dbReference>
<dbReference type="Gene3D" id="2.130.10.10">
    <property type="entry name" value="YVTN repeat-like/Quinoprotein amine dehydrogenase"/>
    <property type="match status" value="1"/>
</dbReference>
<dbReference type="RefSeq" id="WP_104358106.1">
    <property type="nucleotide sequence ID" value="NZ_CP064338.1"/>
</dbReference>
<keyword evidence="4" id="KW-1185">Reference proteome</keyword>
<dbReference type="Proteomes" id="UP000239406">
    <property type="component" value="Unassembled WGS sequence"/>
</dbReference>
<dbReference type="AlphaFoldDB" id="A0A2S5T2I3"/>
<dbReference type="Proteomes" id="UP000294772">
    <property type="component" value="Unassembled WGS sequence"/>
</dbReference>
<evidence type="ECO:0000313" key="5">
    <source>
        <dbReference type="Proteomes" id="UP000294772"/>
    </source>
</evidence>
<sequence length="433" mass="48226">MSARRHRPLGPWLATLLACTMAGTAQARPVADDCAALMAGQPRPAPVGMVPAPVPDLPRPPKGRPLLDPVHGSCVVRVTDHANEPPQGFARHDYSRRQAFNADGSRLLVIAQDGHWHLYDARTLEHLKVLPGLAGDAEPQWHPTDPERLYHLPNNGVGMRLYELNVETGHAREVADLASRLRARWPRAHAAWTRSEGSPSADGRYWAFMVDDDQWQGLGIVTYDLVEDRVLATYDFAAHGKSRPDHLSMSPSGRYVVVSWNDGPVAFTRELTQPRPLQRTGEHSDIALTADGDDAYVAVDYKAGDGAVFMVNLRTGQRTDLFPTYVNGTATALHISGKAYRRPGWVLVSTYADYGRGGPQWLHRRLFAVELKARPRIVHLAHHRSRYAKYWTEPQATVNRDFTRLLFNSNWGTDSETDVDTYMVVPPPGALPR</sequence>
<dbReference type="InterPro" id="IPR011044">
    <property type="entry name" value="Quino_amine_DH_bsu"/>
</dbReference>
<dbReference type="SUPFAM" id="SSF50969">
    <property type="entry name" value="YVTN repeat-like/Quinoprotein amine dehydrogenase"/>
    <property type="match status" value="1"/>
</dbReference>
<evidence type="ECO:0000313" key="2">
    <source>
        <dbReference type="EMBL" id="PPE69152.1"/>
    </source>
</evidence>
<dbReference type="EMBL" id="PSNY01000014">
    <property type="protein sequence ID" value="PPE69152.1"/>
    <property type="molecule type" value="Genomic_DNA"/>
</dbReference>
<reference evidence="2 4" key="1">
    <citation type="submission" date="2018-02" db="EMBL/GenBank/DDBJ databases">
        <title>Reclassifiation of [Polyangium] brachysporum DSM 7029 as Guopingzhaonella breviflexa gen. nov., sp. nov., a member of the family Comamonadaceae.</title>
        <authorList>
            <person name="Tang B."/>
        </authorList>
    </citation>
    <scope>NUCLEOTIDE SEQUENCE [LARGE SCALE GENOMIC DNA]</scope>
    <source>
        <strain evidence="2 4">DSM 15344</strain>
    </source>
</reference>
<feature type="chain" id="PRO_5040677307" description="WD40 repeat protein" evidence="1">
    <location>
        <begin position="28"/>
        <end position="433"/>
    </location>
</feature>